<keyword evidence="3" id="KW-1185">Reference proteome</keyword>
<feature type="compositionally biased region" description="Basic and acidic residues" evidence="1">
    <location>
        <begin position="1"/>
        <end position="13"/>
    </location>
</feature>
<evidence type="ECO:0000313" key="3">
    <source>
        <dbReference type="Proteomes" id="UP000008281"/>
    </source>
</evidence>
<name>E3NC90_CAERE</name>
<sequence>MEKTKEATKEATKKATKKATQPEPNYSWINEIFAPELSKVELTSGYMFMYVNFLFSGRGLSTKQGSETGQYAPPGAHGLNNQMATVKLEAPNDNKD</sequence>
<dbReference type="EMBL" id="DS268593">
    <property type="protein sequence ID" value="EFO92667.1"/>
    <property type="molecule type" value="Genomic_DNA"/>
</dbReference>
<protein>
    <submittedName>
        <fullName evidence="2">Uncharacterized protein</fullName>
    </submittedName>
</protein>
<gene>
    <name evidence="2" type="ORF">CRE_16354</name>
</gene>
<evidence type="ECO:0000256" key="1">
    <source>
        <dbReference type="SAM" id="MobiDB-lite"/>
    </source>
</evidence>
<feature type="region of interest" description="Disordered" evidence="1">
    <location>
        <begin position="1"/>
        <end position="21"/>
    </location>
</feature>
<feature type="region of interest" description="Disordered" evidence="1">
    <location>
        <begin position="63"/>
        <end position="96"/>
    </location>
</feature>
<dbReference type="Proteomes" id="UP000008281">
    <property type="component" value="Unassembled WGS sequence"/>
</dbReference>
<reference evidence="2" key="1">
    <citation type="submission" date="2007-07" db="EMBL/GenBank/DDBJ databases">
        <title>PCAP assembly of the Caenorhabditis remanei genome.</title>
        <authorList>
            <consortium name="The Caenorhabditis remanei Sequencing Consortium"/>
            <person name="Wilson R.K."/>
        </authorList>
    </citation>
    <scope>NUCLEOTIDE SEQUENCE [LARGE SCALE GENOMIC DNA]</scope>
    <source>
        <strain evidence="2">PB4641</strain>
    </source>
</reference>
<dbReference type="AlphaFoldDB" id="E3NC90"/>
<proteinExistence type="predicted"/>
<dbReference type="HOGENOM" id="CLU_2361704_0_0_1"/>
<evidence type="ECO:0000313" key="2">
    <source>
        <dbReference type="EMBL" id="EFO92667.1"/>
    </source>
</evidence>
<accession>E3NC90</accession>
<dbReference type="InParanoid" id="E3NC90"/>
<organism evidence="3">
    <name type="scientific">Caenorhabditis remanei</name>
    <name type="common">Caenorhabditis vulgaris</name>
    <dbReference type="NCBI Taxonomy" id="31234"/>
    <lineage>
        <taxon>Eukaryota</taxon>
        <taxon>Metazoa</taxon>
        <taxon>Ecdysozoa</taxon>
        <taxon>Nematoda</taxon>
        <taxon>Chromadorea</taxon>
        <taxon>Rhabditida</taxon>
        <taxon>Rhabditina</taxon>
        <taxon>Rhabditomorpha</taxon>
        <taxon>Rhabditoidea</taxon>
        <taxon>Rhabditidae</taxon>
        <taxon>Peloderinae</taxon>
        <taxon>Caenorhabditis</taxon>
    </lineage>
</organism>